<evidence type="ECO:0000313" key="2">
    <source>
        <dbReference type="Proteomes" id="UP000054843"/>
    </source>
</evidence>
<dbReference type="AlphaFoldDB" id="A0A0V1MRJ4"/>
<name>A0A0V1MRJ4_9BILA</name>
<gene>
    <name evidence="1" type="ORF">T10_790</name>
</gene>
<organism evidence="1 2">
    <name type="scientific">Trichinella papuae</name>
    <dbReference type="NCBI Taxonomy" id="268474"/>
    <lineage>
        <taxon>Eukaryota</taxon>
        <taxon>Metazoa</taxon>
        <taxon>Ecdysozoa</taxon>
        <taxon>Nematoda</taxon>
        <taxon>Enoplea</taxon>
        <taxon>Dorylaimia</taxon>
        <taxon>Trichinellida</taxon>
        <taxon>Trichinellidae</taxon>
        <taxon>Trichinella</taxon>
    </lineage>
</organism>
<accession>A0A0V1MRJ4</accession>
<comment type="caution">
    <text evidence="1">The sequence shown here is derived from an EMBL/GenBank/DDBJ whole genome shotgun (WGS) entry which is preliminary data.</text>
</comment>
<dbReference type="Proteomes" id="UP000054843">
    <property type="component" value="Unassembled WGS sequence"/>
</dbReference>
<proteinExistence type="predicted"/>
<protein>
    <submittedName>
        <fullName evidence="1">Uncharacterized protein</fullName>
    </submittedName>
</protein>
<reference evidence="1 2" key="1">
    <citation type="submission" date="2015-01" db="EMBL/GenBank/DDBJ databases">
        <title>Evolution of Trichinella species and genotypes.</title>
        <authorList>
            <person name="Korhonen P.K."/>
            <person name="Edoardo P."/>
            <person name="Giuseppe L.R."/>
            <person name="Gasser R.B."/>
        </authorList>
    </citation>
    <scope>NUCLEOTIDE SEQUENCE [LARGE SCALE GENOMIC DNA]</scope>
    <source>
        <strain evidence="1">ISS1980</strain>
    </source>
</reference>
<keyword evidence="2" id="KW-1185">Reference proteome</keyword>
<sequence length="70" mass="8140">MEIIFQLLDPIANNVHQLSFTTVTDSDKLKLLIVVMMIAHFEATSKLSTIHNFDNIRFLLYEVYNLLDVK</sequence>
<evidence type="ECO:0000313" key="1">
    <source>
        <dbReference type="EMBL" id="KRZ74204.1"/>
    </source>
</evidence>
<dbReference type="EMBL" id="JYDO01000053">
    <property type="protein sequence ID" value="KRZ74204.1"/>
    <property type="molecule type" value="Genomic_DNA"/>
</dbReference>